<dbReference type="InterPro" id="IPR018044">
    <property type="entry name" value="Peptidase_S11"/>
</dbReference>
<feature type="binding site" evidence="8">
    <location>
        <position position="227"/>
    </location>
    <ligand>
        <name>substrate</name>
    </ligand>
</feature>
<dbReference type="InterPro" id="IPR001967">
    <property type="entry name" value="Peptidase_S11_N"/>
</dbReference>
<evidence type="ECO:0000256" key="3">
    <source>
        <dbReference type="ARBA" id="ARBA00022801"/>
    </source>
</evidence>
<keyword evidence="11" id="KW-1133">Transmembrane helix</keyword>
<dbReference type="AlphaFoldDB" id="A0A556PSY9"/>
<dbReference type="GO" id="GO:0009252">
    <property type="term" value="P:peptidoglycan biosynthetic process"/>
    <property type="evidence" value="ECO:0007669"/>
    <property type="project" value="UniProtKB-KW"/>
</dbReference>
<dbReference type="SUPFAM" id="SSF56601">
    <property type="entry name" value="beta-lactamase/transpeptidase-like"/>
    <property type="match status" value="1"/>
</dbReference>
<evidence type="ECO:0000256" key="7">
    <source>
        <dbReference type="PIRSR" id="PIRSR618044-1"/>
    </source>
</evidence>
<sequence>MFRSFLMNILKNILLFMITSLLFYSSPIYADEDEVELYSESAILMDANSGVILYEKQKDKEMYPASITKIISGLLAIKEGNLDDIVTVSQNAREAEGTRVYLEEGEEVTLKKLVQGLLINSGNDAGIAIAEHLDGSEEAFAKRMTDFVRNEVGVTNTTFKNPHGLPDPDHVTTAYDMALITAYAMENQTFREIVGTRELKWVGESWDTTLRNHHQLVLQRDDVTGVKNGYTDDAGFTLSTTAEDDGIELVIVTLNAEHPRHAYMDTERLIEYGYQYQTETISSGEEFTDEEGEQYVLDEALTFTVKKGQDWTTEIATDGLLSIRNEADESIFEYQFPTEEITTDDKPVYGSTAGGKANPNPKDSDGPGLLRIIMYTLLFSSILIIASLFFIRFKKKRTIKQEQTPIVIETYKDHRPWRKNW</sequence>
<protein>
    <submittedName>
        <fullName evidence="13">D-alanyl-D-alanine carboxypeptidase</fullName>
    </submittedName>
</protein>
<dbReference type="Pfam" id="PF00768">
    <property type="entry name" value="Peptidase_S11"/>
    <property type="match status" value="1"/>
</dbReference>
<feature type="active site" description="Acyl-ester intermediate" evidence="7">
    <location>
        <position position="66"/>
    </location>
</feature>
<dbReference type="GO" id="GO:0071555">
    <property type="term" value="P:cell wall organization"/>
    <property type="evidence" value="ECO:0007669"/>
    <property type="project" value="UniProtKB-KW"/>
</dbReference>
<dbReference type="Gene3D" id="3.40.710.10">
    <property type="entry name" value="DD-peptidase/beta-lactamase superfamily"/>
    <property type="match status" value="1"/>
</dbReference>
<feature type="active site" description="Proton acceptor" evidence="7">
    <location>
        <position position="69"/>
    </location>
</feature>
<evidence type="ECO:0000256" key="8">
    <source>
        <dbReference type="PIRSR" id="PIRSR618044-2"/>
    </source>
</evidence>
<comment type="similarity">
    <text evidence="1 9">Belongs to the peptidase S11 family.</text>
</comment>
<feature type="transmembrane region" description="Helical" evidence="11">
    <location>
        <begin position="372"/>
        <end position="391"/>
    </location>
</feature>
<reference evidence="13 14" key="1">
    <citation type="submission" date="2019-07" db="EMBL/GenBank/DDBJ databases">
        <title>Allobacillus sp. nov. SKP isolated from shrimp paste of Euphausiacea.</title>
        <authorList>
            <person name="Kanchanasin P."/>
            <person name="Tanasupawat S."/>
            <person name="Shi W."/>
            <person name="Wu L."/>
            <person name="Ma J."/>
        </authorList>
    </citation>
    <scope>NUCLEOTIDE SEQUENCE [LARGE SCALE GENOMIC DNA]</scope>
    <source>
        <strain evidence="13 14">SKP4-8</strain>
    </source>
</reference>
<proteinExistence type="inferred from homology"/>
<accession>A0A556PSY9</accession>
<keyword evidence="11" id="KW-0812">Transmembrane</keyword>
<keyword evidence="5" id="KW-0573">Peptidoglycan synthesis</keyword>
<dbReference type="GO" id="GO:0009002">
    <property type="term" value="F:serine-type D-Ala-D-Ala carboxypeptidase activity"/>
    <property type="evidence" value="ECO:0007669"/>
    <property type="project" value="InterPro"/>
</dbReference>
<feature type="domain" description="Peptidase S11 D-alanyl-D-alanine carboxypeptidase A N-terminal" evidence="12">
    <location>
        <begin position="34"/>
        <end position="257"/>
    </location>
</feature>
<dbReference type="EMBL" id="VMHE01000001">
    <property type="protein sequence ID" value="TSJ67497.1"/>
    <property type="molecule type" value="Genomic_DNA"/>
</dbReference>
<comment type="caution">
    <text evidence="13">The sequence shown here is derived from an EMBL/GenBank/DDBJ whole genome shotgun (WGS) entry which is preliminary data.</text>
</comment>
<dbReference type="GO" id="GO:0008360">
    <property type="term" value="P:regulation of cell shape"/>
    <property type="evidence" value="ECO:0007669"/>
    <property type="project" value="UniProtKB-KW"/>
</dbReference>
<gene>
    <name evidence="13" type="ORF">FPQ13_00045</name>
</gene>
<name>A0A556PSY9_9BACI</name>
<evidence type="ECO:0000256" key="4">
    <source>
        <dbReference type="ARBA" id="ARBA00022960"/>
    </source>
</evidence>
<feature type="region of interest" description="Disordered" evidence="10">
    <location>
        <begin position="343"/>
        <end position="363"/>
    </location>
</feature>
<evidence type="ECO:0000256" key="10">
    <source>
        <dbReference type="SAM" id="MobiDB-lite"/>
    </source>
</evidence>
<dbReference type="Proteomes" id="UP000316425">
    <property type="component" value="Unassembled WGS sequence"/>
</dbReference>
<keyword evidence="11" id="KW-0472">Membrane</keyword>
<evidence type="ECO:0000256" key="9">
    <source>
        <dbReference type="RuleBase" id="RU004016"/>
    </source>
</evidence>
<evidence type="ECO:0000256" key="2">
    <source>
        <dbReference type="ARBA" id="ARBA00022729"/>
    </source>
</evidence>
<evidence type="ECO:0000256" key="11">
    <source>
        <dbReference type="SAM" id="Phobius"/>
    </source>
</evidence>
<dbReference type="InterPro" id="IPR012338">
    <property type="entry name" value="Beta-lactam/transpept-like"/>
</dbReference>
<keyword evidence="6" id="KW-0961">Cell wall biogenesis/degradation</keyword>
<evidence type="ECO:0000313" key="13">
    <source>
        <dbReference type="EMBL" id="TSJ67497.1"/>
    </source>
</evidence>
<dbReference type="OrthoDB" id="9791132at2"/>
<dbReference type="PRINTS" id="PR00725">
    <property type="entry name" value="DADACBPTASE1"/>
</dbReference>
<feature type="active site" evidence="7">
    <location>
        <position position="121"/>
    </location>
</feature>
<evidence type="ECO:0000313" key="14">
    <source>
        <dbReference type="Proteomes" id="UP000316425"/>
    </source>
</evidence>
<dbReference type="GO" id="GO:0006508">
    <property type="term" value="P:proteolysis"/>
    <property type="evidence" value="ECO:0007669"/>
    <property type="project" value="InterPro"/>
</dbReference>
<evidence type="ECO:0000256" key="5">
    <source>
        <dbReference type="ARBA" id="ARBA00022984"/>
    </source>
</evidence>
<evidence type="ECO:0000256" key="6">
    <source>
        <dbReference type="ARBA" id="ARBA00023316"/>
    </source>
</evidence>
<evidence type="ECO:0000256" key="1">
    <source>
        <dbReference type="ARBA" id="ARBA00007164"/>
    </source>
</evidence>
<dbReference type="PANTHER" id="PTHR21581:SF6">
    <property type="entry name" value="TRAFFICKING PROTEIN PARTICLE COMPLEX SUBUNIT 12"/>
    <property type="match status" value="1"/>
</dbReference>
<keyword evidence="13" id="KW-0121">Carboxypeptidase</keyword>
<keyword evidence="4" id="KW-0133">Cell shape</keyword>
<organism evidence="13 14">
    <name type="scientific">Allobacillus salarius</name>
    <dbReference type="NCBI Taxonomy" id="1955272"/>
    <lineage>
        <taxon>Bacteria</taxon>
        <taxon>Bacillati</taxon>
        <taxon>Bacillota</taxon>
        <taxon>Bacilli</taxon>
        <taxon>Bacillales</taxon>
        <taxon>Bacillaceae</taxon>
        <taxon>Allobacillus</taxon>
    </lineage>
</organism>
<keyword evidence="2" id="KW-0732">Signal</keyword>
<evidence type="ECO:0000259" key="12">
    <source>
        <dbReference type="Pfam" id="PF00768"/>
    </source>
</evidence>
<dbReference type="PANTHER" id="PTHR21581">
    <property type="entry name" value="D-ALANYL-D-ALANINE CARBOXYPEPTIDASE"/>
    <property type="match status" value="1"/>
</dbReference>
<keyword evidence="13" id="KW-0645">Protease</keyword>
<keyword evidence="14" id="KW-1185">Reference proteome</keyword>
<keyword evidence="3" id="KW-0378">Hydrolase</keyword>